<dbReference type="SUPFAM" id="SSF56784">
    <property type="entry name" value="HAD-like"/>
    <property type="match status" value="1"/>
</dbReference>
<dbReference type="InterPro" id="IPR023465">
    <property type="entry name" value="Riboflavin_kinase_dom_sf"/>
</dbReference>
<evidence type="ECO:0000313" key="7">
    <source>
        <dbReference type="Proteomes" id="UP000281431"/>
    </source>
</evidence>
<sequence>MDPELPVNGRITGGEKRASEFVAATSDLLEDALGFRPYPGTLNLNDVDSLDPLPSETHPVPGDDHCAGIVARSCRLGGMRAAVIRPLVPDYPEEKTELVAPVRVRSLFGLEDGDAVRLTRPDRCAHAAATGERDADRDGPEPDVDGRAVDAFDAVVFDLDNTLVTLDVNWSAVHRRVESLLEPALEKPLSAYDRLAVFELAAKTGRETVLESLLREAELAGARTATALPALAVVDELACPVGVCTANAERAAEIALERFDVRDDVGAIVGRDTIPEHKPHPRTLETVAESLGVECGNVLYVGDEEVDATLAVDAGASYVHPDRLRIETG</sequence>
<evidence type="ECO:0000256" key="2">
    <source>
        <dbReference type="ARBA" id="ARBA00022643"/>
    </source>
</evidence>
<dbReference type="InterPro" id="IPR041492">
    <property type="entry name" value="HAD_2"/>
</dbReference>
<proteinExistence type="predicted"/>
<comment type="caution">
    <text evidence="6">The sequence shown here is derived from an EMBL/GenBank/DDBJ whole genome shotgun (WGS) entry which is preliminary data.</text>
</comment>
<dbReference type="GO" id="GO:0008967">
    <property type="term" value="F:phosphoglycolate phosphatase activity"/>
    <property type="evidence" value="ECO:0007669"/>
    <property type="project" value="TreeGrafter"/>
</dbReference>
<keyword evidence="3" id="KW-0808">Transferase</keyword>
<dbReference type="InterPro" id="IPR023198">
    <property type="entry name" value="PGP-like_dom2"/>
</dbReference>
<dbReference type="InterPro" id="IPR050155">
    <property type="entry name" value="HAD-like_hydrolase_sf"/>
</dbReference>
<keyword evidence="2" id="KW-0288">FMN</keyword>
<protein>
    <submittedName>
        <fullName evidence="6">DUF120 domain-containing protein</fullName>
    </submittedName>
</protein>
<reference evidence="6 7" key="1">
    <citation type="submission" date="2018-10" db="EMBL/GenBank/DDBJ databases">
        <title>Natrarchaeobius chitinivorans gen. nov., sp. nov., and Natrarchaeobius haloalkaliphilus sp. nov., alkaliphilic, chitin-utilizing haloarchaea from hypersaline alkaline lakes.</title>
        <authorList>
            <person name="Sorokin D.Y."/>
            <person name="Elcheninov A.G."/>
            <person name="Kostrikina N.A."/>
            <person name="Bale N.J."/>
            <person name="Sinninghe Damste J.S."/>
            <person name="Khijniak T.V."/>
            <person name="Kublanov I.V."/>
            <person name="Toshchakov S.V."/>
        </authorList>
    </citation>
    <scope>NUCLEOTIDE SEQUENCE [LARGE SCALE GENOMIC DNA]</scope>
    <source>
        <strain evidence="6 7">AArcht7</strain>
    </source>
</reference>
<dbReference type="InterPro" id="IPR023602">
    <property type="entry name" value="Riboflavin_kinase_CTP-dep"/>
</dbReference>
<dbReference type="InterPro" id="IPR036412">
    <property type="entry name" value="HAD-like_sf"/>
</dbReference>
<keyword evidence="7" id="KW-1185">Reference proteome</keyword>
<dbReference type="GO" id="GO:0006281">
    <property type="term" value="P:DNA repair"/>
    <property type="evidence" value="ECO:0007669"/>
    <property type="project" value="TreeGrafter"/>
</dbReference>
<dbReference type="GO" id="GO:0009231">
    <property type="term" value="P:riboflavin biosynthetic process"/>
    <property type="evidence" value="ECO:0007669"/>
    <property type="project" value="InterPro"/>
</dbReference>
<evidence type="ECO:0000259" key="5">
    <source>
        <dbReference type="Pfam" id="PF01982"/>
    </source>
</evidence>
<organism evidence="6 7">
    <name type="scientific">Natrarchaeobius chitinivorans</name>
    <dbReference type="NCBI Taxonomy" id="1679083"/>
    <lineage>
        <taxon>Archaea</taxon>
        <taxon>Methanobacteriati</taxon>
        <taxon>Methanobacteriota</taxon>
        <taxon>Stenosarchaea group</taxon>
        <taxon>Halobacteria</taxon>
        <taxon>Halobacteriales</taxon>
        <taxon>Natrialbaceae</taxon>
        <taxon>Natrarchaeobius</taxon>
    </lineage>
</organism>
<dbReference type="Proteomes" id="UP000281431">
    <property type="component" value="Unassembled WGS sequence"/>
</dbReference>
<dbReference type="EMBL" id="REFZ01000002">
    <property type="protein sequence ID" value="RQH02308.1"/>
    <property type="molecule type" value="Genomic_DNA"/>
</dbReference>
<accession>A0A3N6MGX6</accession>
<dbReference type="PANTHER" id="PTHR43434">
    <property type="entry name" value="PHOSPHOGLYCOLATE PHOSPHATASE"/>
    <property type="match status" value="1"/>
</dbReference>
<dbReference type="SUPFAM" id="SSF82114">
    <property type="entry name" value="Riboflavin kinase-like"/>
    <property type="match status" value="1"/>
</dbReference>
<evidence type="ECO:0000256" key="1">
    <source>
        <dbReference type="ARBA" id="ARBA00022630"/>
    </source>
</evidence>
<feature type="domain" description="Riboflavin kinase" evidence="5">
    <location>
        <begin position="17"/>
        <end position="118"/>
    </location>
</feature>
<evidence type="ECO:0000256" key="4">
    <source>
        <dbReference type="ARBA" id="ARBA00022741"/>
    </source>
</evidence>
<keyword evidence="1" id="KW-0285">Flavoprotein</keyword>
<dbReference type="SFLD" id="SFLDG01129">
    <property type="entry name" value="C1.5:_HAD__Beta-PGM__Phosphata"/>
    <property type="match status" value="1"/>
</dbReference>
<dbReference type="InterPro" id="IPR023214">
    <property type="entry name" value="HAD_sf"/>
</dbReference>
<dbReference type="SFLD" id="SFLDS00003">
    <property type="entry name" value="Haloacid_Dehalogenase"/>
    <property type="match status" value="1"/>
</dbReference>
<dbReference type="PANTHER" id="PTHR43434:SF1">
    <property type="entry name" value="PHOSPHOGLYCOLATE PHOSPHATASE"/>
    <property type="match status" value="1"/>
</dbReference>
<dbReference type="Gene3D" id="3.40.50.1000">
    <property type="entry name" value="HAD superfamily/HAD-like"/>
    <property type="match status" value="1"/>
</dbReference>
<dbReference type="AlphaFoldDB" id="A0A3N6MGX6"/>
<dbReference type="Gene3D" id="1.10.150.240">
    <property type="entry name" value="Putative phosphatase, domain 2"/>
    <property type="match status" value="1"/>
</dbReference>
<name>A0A3N6MGX6_NATCH</name>
<evidence type="ECO:0000313" key="6">
    <source>
        <dbReference type="EMBL" id="RQH02308.1"/>
    </source>
</evidence>
<dbReference type="GO" id="GO:0008531">
    <property type="term" value="F:riboflavin kinase activity"/>
    <property type="evidence" value="ECO:0007669"/>
    <property type="project" value="InterPro"/>
</dbReference>
<evidence type="ECO:0000256" key="3">
    <source>
        <dbReference type="ARBA" id="ARBA00022679"/>
    </source>
</evidence>
<dbReference type="GO" id="GO:0000166">
    <property type="term" value="F:nucleotide binding"/>
    <property type="evidence" value="ECO:0007669"/>
    <property type="project" value="UniProtKB-KW"/>
</dbReference>
<dbReference type="Gene3D" id="2.40.30.30">
    <property type="entry name" value="Riboflavin kinase-like"/>
    <property type="match status" value="1"/>
</dbReference>
<gene>
    <name evidence="6" type="ORF">EA472_03135</name>
</gene>
<dbReference type="Pfam" id="PF01982">
    <property type="entry name" value="CTP-dep_RFKase"/>
    <property type="match status" value="1"/>
</dbReference>
<keyword evidence="4" id="KW-0547">Nucleotide-binding</keyword>
<dbReference type="Pfam" id="PF13419">
    <property type="entry name" value="HAD_2"/>
    <property type="match status" value="1"/>
</dbReference>